<dbReference type="InterPro" id="IPR016192">
    <property type="entry name" value="APOBEC/CMP_deaminase_Zn-bd"/>
</dbReference>
<dbReference type="PROSITE" id="PS00903">
    <property type="entry name" value="CYT_DCMP_DEAMINASES_1"/>
    <property type="match status" value="1"/>
</dbReference>
<dbReference type="PANTHER" id="PTHR11644:SF2">
    <property type="entry name" value="CYTIDINE DEAMINASE"/>
    <property type="match status" value="1"/>
</dbReference>
<dbReference type="InterPro" id="IPR016193">
    <property type="entry name" value="Cytidine_deaminase-like"/>
</dbReference>
<dbReference type="CDD" id="cd01283">
    <property type="entry name" value="cytidine_deaminase"/>
    <property type="match status" value="1"/>
</dbReference>
<evidence type="ECO:0000259" key="5">
    <source>
        <dbReference type="PROSITE" id="PS51747"/>
    </source>
</evidence>
<keyword evidence="3" id="KW-0378">Hydrolase</keyword>
<sequence>MERYQLTDHDKRLIEIGLDVLKKNFDDGIYNHTVGCAVLCKNGNMYKGVNCDGIHGSCAEYITIGSAISAGEREFETIVAVHDKHLNCVIPPCGNCRQMLYEYCPDIKVIVNDEKGQLIKVKARDLLPFAWEPVIC</sequence>
<feature type="domain" description="CMP/dCMP-type deaminase" evidence="5">
    <location>
        <begin position="8"/>
        <end position="134"/>
    </location>
</feature>
<dbReference type="Pfam" id="PF00383">
    <property type="entry name" value="dCMP_cyt_deam_1"/>
    <property type="match status" value="1"/>
</dbReference>
<evidence type="ECO:0000256" key="1">
    <source>
        <dbReference type="ARBA" id="ARBA00006576"/>
    </source>
</evidence>
<dbReference type="EMBL" id="JACOOZ010000008">
    <property type="protein sequence ID" value="MBC5668548.1"/>
    <property type="molecule type" value="Genomic_DNA"/>
</dbReference>
<keyword evidence="7" id="KW-1185">Reference proteome</keyword>
<dbReference type="Proteomes" id="UP000597877">
    <property type="component" value="Unassembled WGS sequence"/>
</dbReference>
<dbReference type="PANTHER" id="PTHR11644">
    <property type="entry name" value="CYTIDINE DEAMINASE"/>
    <property type="match status" value="1"/>
</dbReference>
<protein>
    <submittedName>
        <fullName evidence="6">Cytidine deaminase</fullName>
    </submittedName>
</protein>
<keyword evidence="4" id="KW-0862">Zinc</keyword>
<evidence type="ECO:0000256" key="4">
    <source>
        <dbReference type="ARBA" id="ARBA00022833"/>
    </source>
</evidence>
<comment type="similarity">
    <text evidence="1">Belongs to the cytidine and deoxycytidylate deaminase family.</text>
</comment>
<gene>
    <name evidence="6" type="ORF">H8S00_11250</name>
</gene>
<dbReference type="Gene3D" id="3.40.140.10">
    <property type="entry name" value="Cytidine Deaminase, domain 2"/>
    <property type="match status" value="1"/>
</dbReference>
<evidence type="ECO:0000256" key="3">
    <source>
        <dbReference type="ARBA" id="ARBA00022801"/>
    </source>
</evidence>
<proteinExistence type="inferred from homology"/>
<dbReference type="PROSITE" id="PS51747">
    <property type="entry name" value="CYT_DCMP_DEAMINASES_2"/>
    <property type="match status" value="1"/>
</dbReference>
<name>A0ABR7F4K5_9FIRM</name>
<dbReference type="SUPFAM" id="SSF53927">
    <property type="entry name" value="Cytidine deaminase-like"/>
    <property type="match status" value="1"/>
</dbReference>
<keyword evidence="2" id="KW-0479">Metal-binding</keyword>
<comment type="caution">
    <text evidence="6">The sequence shown here is derived from an EMBL/GenBank/DDBJ whole genome shotgun (WGS) entry which is preliminary data.</text>
</comment>
<evidence type="ECO:0000256" key="2">
    <source>
        <dbReference type="ARBA" id="ARBA00022723"/>
    </source>
</evidence>
<organism evidence="6 7">
    <name type="scientific">Eubacterium segne</name>
    <dbReference type="NCBI Taxonomy" id="2763045"/>
    <lineage>
        <taxon>Bacteria</taxon>
        <taxon>Bacillati</taxon>
        <taxon>Bacillota</taxon>
        <taxon>Clostridia</taxon>
        <taxon>Eubacteriales</taxon>
        <taxon>Eubacteriaceae</taxon>
        <taxon>Eubacterium</taxon>
    </lineage>
</organism>
<evidence type="ECO:0000313" key="6">
    <source>
        <dbReference type="EMBL" id="MBC5668548.1"/>
    </source>
</evidence>
<dbReference type="InterPro" id="IPR002125">
    <property type="entry name" value="CMP_dCMP_dom"/>
</dbReference>
<dbReference type="InterPro" id="IPR050202">
    <property type="entry name" value="Cyt/Deoxycyt_deaminase"/>
</dbReference>
<accession>A0ABR7F4K5</accession>
<reference evidence="6 7" key="1">
    <citation type="submission" date="2020-08" db="EMBL/GenBank/DDBJ databases">
        <title>Genome public.</title>
        <authorList>
            <person name="Liu C."/>
            <person name="Sun Q."/>
        </authorList>
    </citation>
    <scope>NUCLEOTIDE SEQUENCE [LARGE SCALE GENOMIC DNA]</scope>
    <source>
        <strain evidence="6 7">BX4</strain>
    </source>
</reference>
<evidence type="ECO:0000313" key="7">
    <source>
        <dbReference type="Proteomes" id="UP000597877"/>
    </source>
</evidence>